<organism evidence="1 2">
    <name type="scientific">Chelonia mydas</name>
    <name type="common">Green sea-turtle</name>
    <name type="synonym">Chelonia agassizi</name>
    <dbReference type="NCBI Taxonomy" id="8469"/>
    <lineage>
        <taxon>Eukaryota</taxon>
        <taxon>Metazoa</taxon>
        <taxon>Chordata</taxon>
        <taxon>Craniata</taxon>
        <taxon>Vertebrata</taxon>
        <taxon>Euteleostomi</taxon>
        <taxon>Archelosauria</taxon>
        <taxon>Testudinata</taxon>
        <taxon>Testudines</taxon>
        <taxon>Cryptodira</taxon>
        <taxon>Durocryptodira</taxon>
        <taxon>Americhelydia</taxon>
        <taxon>Chelonioidea</taxon>
        <taxon>Cheloniidae</taxon>
        <taxon>Chelonia</taxon>
    </lineage>
</organism>
<name>M7APF7_CHEMY</name>
<dbReference type="EMBL" id="KB598658">
    <property type="protein sequence ID" value="EMP24665.1"/>
    <property type="molecule type" value="Genomic_DNA"/>
</dbReference>
<sequence>MKYLRFTHLQLNDTFLEDPETVDNVASESENESSPTCFCSAPRQIVQEYTEHEEDDSSLDLRKALA</sequence>
<gene>
    <name evidence="1" type="ORF">UY3_18268</name>
</gene>
<reference evidence="2" key="1">
    <citation type="journal article" date="2013" name="Nat. Genet.">
        <title>The draft genomes of soft-shell turtle and green sea turtle yield insights into the development and evolution of the turtle-specific body plan.</title>
        <authorList>
            <person name="Wang Z."/>
            <person name="Pascual-Anaya J."/>
            <person name="Zadissa A."/>
            <person name="Li W."/>
            <person name="Niimura Y."/>
            <person name="Huang Z."/>
            <person name="Li C."/>
            <person name="White S."/>
            <person name="Xiong Z."/>
            <person name="Fang D."/>
            <person name="Wang B."/>
            <person name="Ming Y."/>
            <person name="Chen Y."/>
            <person name="Zheng Y."/>
            <person name="Kuraku S."/>
            <person name="Pignatelli M."/>
            <person name="Herrero J."/>
            <person name="Beal K."/>
            <person name="Nozawa M."/>
            <person name="Li Q."/>
            <person name="Wang J."/>
            <person name="Zhang H."/>
            <person name="Yu L."/>
            <person name="Shigenobu S."/>
            <person name="Wang J."/>
            <person name="Liu J."/>
            <person name="Flicek P."/>
            <person name="Searle S."/>
            <person name="Wang J."/>
            <person name="Kuratani S."/>
            <person name="Yin Y."/>
            <person name="Aken B."/>
            <person name="Zhang G."/>
            <person name="Irie N."/>
        </authorList>
    </citation>
    <scope>NUCLEOTIDE SEQUENCE [LARGE SCALE GENOMIC DNA]</scope>
</reference>
<dbReference type="AlphaFoldDB" id="M7APF7"/>
<evidence type="ECO:0000313" key="2">
    <source>
        <dbReference type="Proteomes" id="UP000031443"/>
    </source>
</evidence>
<evidence type="ECO:0000313" key="1">
    <source>
        <dbReference type="EMBL" id="EMP24665.1"/>
    </source>
</evidence>
<keyword evidence="2" id="KW-1185">Reference proteome</keyword>
<dbReference type="Proteomes" id="UP000031443">
    <property type="component" value="Unassembled WGS sequence"/>
</dbReference>
<protein>
    <submittedName>
        <fullName evidence="1">Uncharacterized protein</fullName>
    </submittedName>
</protein>
<accession>M7APF7</accession>
<proteinExistence type="predicted"/>